<reference evidence="2 3" key="1">
    <citation type="journal article" date="2012" name="Science">
        <title>The Paleozoic origin of enzymatic lignin decomposition reconstructed from 31 fungal genomes.</title>
        <authorList>
            <person name="Floudas D."/>
            <person name="Binder M."/>
            <person name="Riley R."/>
            <person name="Barry K."/>
            <person name="Blanchette R.A."/>
            <person name="Henrissat B."/>
            <person name="Martinez A.T."/>
            <person name="Otillar R."/>
            <person name="Spatafora J.W."/>
            <person name="Yadav J.S."/>
            <person name="Aerts A."/>
            <person name="Benoit I."/>
            <person name="Boyd A."/>
            <person name="Carlson A."/>
            <person name="Copeland A."/>
            <person name="Coutinho P.M."/>
            <person name="de Vries R.P."/>
            <person name="Ferreira P."/>
            <person name="Findley K."/>
            <person name="Foster B."/>
            <person name="Gaskell J."/>
            <person name="Glotzer D."/>
            <person name="Gorecki P."/>
            <person name="Heitman J."/>
            <person name="Hesse C."/>
            <person name="Hori C."/>
            <person name="Igarashi K."/>
            <person name="Jurgens J.A."/>
            <person name="Kallen N."/>
            <person name="Kersten P."/>
            <person name="Kohler A."/>
            <person name="Kuees U."/>
            <person name="Kumar T.K.A."/>
            <person name="Kuo A."/>
            <person name="LaButti K."/>
            <person name="Larrondo L.F."/>
            <person name="Lindquist E."/>
            <person name="Ling A."/>
            <person name="Lombard V."/>
            <person name="Lucas S."/>
            <person name="Lundell T."/>
            <person name="Martin R."/>
            <person name="McLaughlin D.J."/>
            <person name="Morgenstern I."/>
            <person name="Morin E."/>
            <person name="Murat C."/>
            <person name="Nagy L.G."/>
            <person name="Nolan M."/>
            <person name="Ohm R.A."/>
            <person name="Patyshakuliyeva A."/>
            <person name="Rokas A."/>
            <person name="Ruiz-Duenas F.J."/>
            <person name="Sabat G."/>
            <person name="Salamov A."/>
            <person name="Samejima M."/>
            <person name="Schmutz J."/>
            <person name="Slot J.C."/>
            <person name="St John F."/>
            <person name="Stenlid J."/>
            <person name="Sun H."/>
            <person name="Sun S."/>
            <person name="Syed K."/>
            <person name="Tsang A."/>
            <person name="Wiebenga A."/>
            <person name="Young D."/>
            <person name="Pisabarro A."/>
            <person name="Eastwood D.C."/>
            <person name="Martin F."/>
            <person name="Cullen D."/>
            <person name="Grigoriev I.V."/>
            <person name="Hibbett D.S."/>
        </authorList>
    </citation>
    <scope>NUCLEOTIDE SEQUENCE</scope>
    <source>
        <strain evidence="3">FP-58527</strain>
    </source>
</reference>
<dbReference type="AlphaFoldDB" id="S8EJS6"/>
<feature type="compositionally biased region" description="Low complexity" evidence="1">
    <location>
        <begin position="377"/>
        <end position="396"/>
    </location>
</feature>
<feature type="compositionally biased region" description="Polar residues" evidence="1">
    <location>
        <begin position="318"/>
        <end position="343"/>
    </location>
</feature>
<evidence type="ECO:0000313" key="2">
    <source>
        <dbReference type="EMBL" id="EPT05397.1"/>
    </source>
</evidence>
<gene>
    <name evidence="2" type="ORF">FOMPIDRAFT_1013198</name>
</gene>
<evidence type="ECO:0000256" key="1">
    <source>
        <dbReference type="SAM" id="MobiDB-lite"/>
    </source>
</evidence>
<feature type="compositionally biased region" description="Polar residues" evidence="1">
    <location>
        <begin position="354"/>
        <end position="365"/>
    </location>
</feature>
<accession>S8EJS6</accession>
<dbReference type="InParanoid" id="S8EJS6"/>
<organism evidence="2 3">
    <name type="scientific">Fomitopsis schrenkii</name>
    <name type="common">Brown rot fungus</name>
    <dbReference type="NCBI Taxonomy" id="2126942"/>
    <lineage>
        <taxon>Eukaryota</taxon>
        <taxon>Fungi</taxon>
        <taxon>Dikarya</taxon>
        <taxon>Basidiomycota</taxon>
        <taxon>Agaricomycotina</taxon>
        <taxon>Agaricomycetes</taxon>
        <taxon>Polyporales</taxon>
        <taxon>Fomitopsis</taxon>
    </lineage>
</organism>
<feature type="compositionally biased region" description="Polar residues" evidence="1">
    <location>
        <begin position="672"/>
        <end position="688"/>
    </location>
</feature>
<dbReference type="Proteomes" id="UP000015241">
    <property type="component" value="Unassembled WGS sequence"/>
</dbReference>
<evidence type="ECO:0000313" key="3">
    <source>
        <dbReference type="Proteomes" id="UP000015241"/>
    </source>
</evidence>
<dbReference type="OrthoDB" id="2803872at2759"/>
<protein>
    <submittedName>
        <fullName evidence="2">Uncharacterized protein</fullName>
    </submittedName>
</protein>
<proteinExistence type="predicted"/>
<keyword evidence="3" id="KW-1185">Reference proteome</keyword>
<feature type="region of interest" description="Disordered" evidence="1">
    <location>
        <begin position="577"/>
        <end position="618"/>
    </location>
</feature>
<dbReference type="STRING" id="743788.S8EJS6"/>
<feature type="region of interest" description="Disordered" evidence="1">
    <location>
        <begin position="239"/>
        <end position="418"/>
    </location>
</feature>
<feature type="compositionally biased region" description="Basic and acidic residues" evidence="1">
    <location>
        <begin position="239"/>
        <end position="255"/>
    </location>
</feature>
<name>S8EJS6_FOMSC</name>
<dbReference type="EMBL" id="KE504123">
    <property type="protein sequence ID" value="EPT05397.1"/>
    <property type="molecule type" value="Genomic_DNA"/>
</dbReference>
<sequence length="698" mass="74789">MAPHRWTNEAQLKLLESKTSSYIHHRNAHTLPRFRADLFREWFDQFPERGDLGPDVHGPLTEQEAAALPAAIWKRKERINNWFRNHKGQKARRTVTGRVSLSILRPRGRRALQPVEVYSRKYYDERVKPNVDAAIEAGAVTEPSEKLNLVKRITREVYEAESDEVKTEIKEEVEALKSFCELLKSGVDPDNAEINAVQRQAVIDNLPAIWRQILTTLQKWSGWYFLVVMAGEDGAEDGKLRTDARAEHEAAERSKSSCAEGIPDGSSNKMRVDSSETTPPIDVQISQLSLVAEESDDTLPNPESPSRSAEYGAPGKSAKSSSDPTTVQNTSLIKGSAASNPGSQAAHEPPTPGSRASSCQPSESPVSAPDILPGQRSPVLPTLPSTDSPSIPSPVSTVPPIPTVSPIQCTAPVTQPSESSITSIMSAASRNVTSSAGGGVDVSGSLEALSSHGPGETESMLDLLIGAGAGEYNVNEFNPSGFHSYAPAPQSYDNVLPMFPWENAFAMPAPIKFTAQHIPQALSYPVQSQWMPWSNAGFSAPYDLMAAMSSSSYPPIAPMPYAAAGMHTVNTSTFVFPTSSPGPENTAPPMAPAPVTLPAAVDAPEGDPHSEAATTEGTDSMVLDAPLGAETLPNTTVAQGRPQRARRVPKNPDGTQPVLPGTRDSEPGTQADIATQASPKQKQGSTADATVLRKKGRL</sequence>
<feature type="compositionally biased region" description="Polar residues" evidence="1">
    <location>
        <begin position="407"/>
        <end position="418"/>
    </location>
</feature>
<feature type="region of interest" description="Disordered" evidence="1">
    <location>
        <begin position="630"/>
        <end position="698"/>
    </location>
</feature>
<dbReference type="eggNOG" id="ENOG502S1H2">
    <property type="taxonomic scope" value="Eukaryota"/>
</dbReference>
<dbReference type="HOGENOM" id="CLU_360939_0_0_1"/>